<keyword evidence="2" id="KW-0819">tRNA processing</keyword>
<dbReference type="Pfam" id="PF01951">
    <property type="entry name" value="Archease"/>
    <property type="match status" value="1"/>
</dbReference>
<dbReference type="SUPFAM" id="SSF69819">
    <property type="entry name" value="MTH1598-like"/>
    <property type="match status" value="1"/>
</dbReference>
<dbReference type="Proteomes" id="UP000614469">
    <property type="component" value="Unassembled WGS sequence"/>
</dbReference>
<dbReference type="GO" id="GO:0046872">
    <property type="term" value="F:metal ion binding"/>
    <property type="evidence" value="ECO:0007669"/>
    <property type="project" value="UniProtKB-KW"/>
</dbReference>
<dbReference type="GO" id="GO:0008033">
    <property type="term" value="P:tRNA processing"/>
    <property type="evidence" value="ECO:0007669"/>
    <property type="project" value="UniProtKB-KW"/>
</dbReference>
<evidence type="ECO:0000259" key="5">
    <source>
        <dbReference type="Pfam" id="PF01951"/>
    </source>
</evidence>
<name>A0A8J6TDV2_9CHLR</name>
<evidence type="ECO:0000256" key="3">
    <source>
        <dbReference type="ARBA" id="ARBA00022723"/>
    </source>
</evidence>
<evidence type="ECO:0000256" key="4">
    <source>
        <dbReference type="ARBA" id="ARBA00022837"/>
    </source>
</evidence>
<evidence type="ECO:0000256" key="1">
    <source>
        <dbReference type="ARBA" id="ARBA00007963"/>
    </source>
</evidence>
<comment type="caution">
    <text evidence="6">The sequence shown here is derived from an EMBL/GenBank/DDBJ whole genome shotgun (WGS) entry which is preliminary data.</text>
</comment>
<dbReference type="EMBL" id="JACNJN010000060">
    <property type="protein sequence ID" value="MBC8334346.1"/>
    <property type="molecule type" value="Genomic_DNA"/>
</dbReference>
<dbReference type="InterPro" id="IPR023572">
    <property type="entry name" value="Archease_dom"/>
</dbReference>
<feature type="domain" description="Archease" evidence="5">
    <location>
        <begin position="3"/>
        <end position="133"/>
    </location>
</feature>
<keyword evidence="3" id="KW-0479">Metal-binding</keyword>
<protein>
    <submittedName>
        <fullName evidence="6">Archease</fullName>
    </submittedName>
</protein>
<dbReference type="PANTHER" id="PTHR12682:SF11">
    <property type="entry name" value="PROTEIN ARCHEASE"/>
    <property type="match status" value="1"/>
</dbReference>
<dbReference type="InterPro" id="IPR036820">
    <property type="entry name" value="Archease_dom_sf"/>
</dbReference>
<evidence type="ECO:0000313" key="7">
    <source>
        <dbReference type="Proteomes" id="UP000614469"/>
    </source>
</evidence>
<comment type="similarity">
    <text evidence="1">Belongs to the archease family.</text>
</comment>
<reference evidence="6 7" key="1">
    <citation type="submission" date="2020-08" db="EMBL/GenBank/DDBJ databases">
        <title>Bridging the membrane lipid divide: bacteria of the FCB group superphylum have the potential to synthesize archaeal ether lipids.</title>
        <authorList>
            <person name="Villanueva L."/>
            <person name="Von Meijenfeldt F.A.B."/>
            <person name="Westbye A.B."/>
            <person name="Yadav S."/>
            <person name="Hopmans E.C."/>
            <person name="Dutilh B.E."/>
            <person name="Sinninghe Damste J.S."/>
        </authorList>
    </citation>
    <scope>NUCLEOTIDE SEQUENCE [LARGE SCALE GENOMIC DNA]</scope>
    <source>
        <strain evidence="6">NIOZ-UU36</strain>
    </source>
</reference>
<accession>A0A8J6TDV2</accession>
<dbReference type="InterPro" id="IPR002804">
    <property type="entry name" value="Archease"/>
</dbReference>
<evidence type="ECO:0000313" key="6">
    <source>
        <dbReference type="EMBL" id="MBC8334346.1"/>
    </source>
</evidence>
<dbReference type="Gene3D" id="3.55.10.10">
    <property type="entry name" value="Archease domain"/>
    <property type="match status" value="1"/>
</dbReference>
<keyword evidence="4" id="KW-0106">Calcium</keyword>
<dbReference type="PANTHER" id="PTHR12682">
    <property type="entry name" value="ARCHEASE"/>
    <property type="match status" value="1"/>
</dbReference>
<evidence type="ECO:0000256" key="2">
    <source>
        <dbReference type="ARBA" id="ARBA00022694"/>
    </source>
</evidence>
<sequence>MPFEEISHTADWSLRVWADDLAGLLTESARGMYALANAEPAESPRVKREISLDAVDAESLLVAFLEELLYLAESENLIFNPIGKMKIDGYQLKVELEGGAITSIDKEIKAVTFHNLKIRQSARGLEVEIVFDV</sequence>
<organism evidence="6 7">
    <name type="scientific">Candidatus Desulfolinea nitratireducens</name>
    <dbReference type="NCBI Taxonomy" id="2841698"/>
    <lineage>
        <taxon>Bacteria</taxon>
        <taxon>Bacillati</taxon>
        <taxon>Chloroflexota</taxon>
        <taxon>Anaerolineae</taxon>
        <taxon>Anaerolineales</taxon>
        <taxon>Anaerolineales incertae sedis</taxon>
        <taxon>Candidatus Desulfolinea</taxon>
    </lineage>
</organism>
<proteinExistence type="inferred from homology"/>
<dbReference type="AlphaFoldDB" id="A0A8J6TDV2"/>
<gene>
    <name evidence="6" type="ORF">H8E29_03695</name>
</gene>